<feature type="region of interest" description="Disordered" evidence="1">
    <location>
        <begin position="52"/>
        <end position="82"/>
    </location>
</feature>
<organism evidence="2 3">
    <name type="scientific">Armillaria borealis</name>
    <dbReference type="NCBI Taxonomy" id="47425"/>
    <lineage>
        <taxon>Eukaryota</taxon>
        <taxon>Fungi</taxon>
        <taxon>Dikarya</taxon>
        <taxon>Basidiomycota</taxon>
        <taxon>Agaricomycotina</taxon>
        <taxon>Agaricomycetes</taxon>
        <taxon>Agaricomycetidae</taxon>
        <taxon>Agaricales</taxon>
        <taxon>Marasmiineae</taxon>
        <taxon>Physalacriaceae</taxon>
        <taxon>Armillaria</taxon>
    </lineage>
</organism>
<feature type="region of interest" description="Disordered" evidence="1">
    <location>
        <begin position="216"/>
        <end position="382"/>
    </location>
</feature>
<feature type="compositionally biased region" description="Basic and acidic residues" evidence="1">
    <location>
        <begin position="224"/>
        <end position="242"/>
    </location>
</feature>
<sequence>MASSTSSSTATSKGIARPNTDHLMLELKGYDEWDFIDGYARGIGVSESGSPGWTLTQATDQGQYPFSGSSSTDSVGNGLDDTEHTINRRRFRRVAQTHASSEAEAHNSAPTLLLKPRRKVLESRSASPSLGEDEHGRKNNRRWSKLWLRLSRLPSERTKQAGKSGGDITESASMGKKVPTTGFNTSRWKSILRTRHRHTPSLPEFGSLYKVEPFSTQRMGHTRSHSERPPIPERPADEKTWDFLDTMPPSPSFRRRPIYSVPRLSSVPSLPLPTSTSSYPDSSVPHLPLSSQPKEPSSSKLQTSLEVVPARHGVTTKGRNRESSAHYLPQERALSLRSRARESARSPGSLRATASIKRGRDAPFPISRSSSLGRKSGVGSYF</sequence>
<dbReference type="Proteomes" id="UP001175226">
    <property type="component" value="Unassembled WGS sequence"/>
</dbReference>
<gene>
    <name evidence="2" type="ORF">EV421DRAFT_1908322</name>
</gene>
<feature type="compositionally biased region" description="Polar residues" evidence="1">
    <location>
        <begin position="52"/>
        <end position="75"/>
    </location>
</feature>
<name>A0AA39J631_9AGAR</name>
<feature type="compositionally biased region" description="Low complexity" evidence="1">
    <location>
        <begin position="260"/>
        <end position="285"/>
    </location>
</feature>
<evidence type="ECO:0000313" key="2">
    <source>
        <dbReference type="EMBL" id="KAK0436032.1"/>
    </source>
</evidence>
<feature type="region of interest" description="Disordered" evidence="1">
    <location>
        <begin position="94"/>
        <end position="138"/>
    </location>
</feature>
<protein>
    <submittedName>
        <fullName evidence="2">Uncharacterized protein</fullName>
    </submittedName>
</protein>
<feature type="compositionally biased region" description="Low complexity" evidence="1">
    <location>
        <begin position="1"/>
        <end position="12"/>
    </location>
</feature>
<feature type="compositionally biased region" description="Low complexity" evidence="1">
    <location>
        <begin position="98"/>
        <end position="109"/>
    </location>
</feature>
<comment type="caution">
    <text evidence="2">The sequence shown here is derived from an EMBL/GenBank/DDBJ whole genome shotgun (WGS) entry which is preliminary data.</text>
</comment>
<accession>A0AA39J631</accession>
<dbReference type="EMBL" id="JAUEPT010000058">
    <property type="protein sequence ID" value="KAK0436032.1"/>
    <property type="molecule type" value="Genomic_DNA"/>
</dbReference>
<evidence type="ECO:0000313" key="3">
    <source>
        <dbReference type="Proteomes" id="UP001175226"/>
    </source>
</evidence>
<dbReference type="AlphaFoldDB" id="A0AA39J631"/>
<proteinExistence type="predicted"/>
<feature type="compositionally biased region" description="Polar residues" evidence="1">
    <location>
        <begin position="289"/>
        <end position="305"/>
    </location>
</feature>
<feature type="region of interest" description="Disordered" evidence="1">
    <location>
        <begin position="1"/>
        <end position="20"/>
    </location>
</feature>
<evidence type="ECO:0000256" key="1">
    <source>
        <dbReference type="SAM" id="MobiDB-lite"/>
    </source>
</evidence>
<keyword evidence="3" id="KW-1185">Reference proteome</keyword>
<feature type="region of interest" description="Disordered" evidence="1">
    <location>
        <begin position="154"/>
        <end position="183"/>
    </location>
</feature>
<reference evidence="2" key="1">
    <citation type="submission" date="2023-06" db="EMBL/GenBank/DDBJ databases">
        <authorList>
            <consortium name="Lawrence Berkeley National Laboratory"/>
            <person name="Ahrendt S."/>
            <person name="Sahu N."/>
            <person name="Indic B."/>
            <person name="Wong-Bajracharya J."/>
            <person name="Merenyi Z."/>
            <person name="Ke H.-M."/>
            <person name="Monk M."/>
            <person name="Kocsube S."/>
            <person name="Drula E."/>
            <person name="Lipzen A."/>
            <person name="Balint B."/>
            <person name="Henrissat B."/>
            <person name="Andreopoulos B."/>
            <person name="Martin F.M."/>
            <person name="Harder C.B."/>
            <person name="Rigling D."/>
            <person name="Ford K.L."/>
            <person name="Foster G.D."/>
            <person name="Pangilinan J."/>
            <person name="Papanicolaou A."/>
            <person name="Barry K."/>
            <person name="LaButti K."/>
            <person name="Viragh M."/>
            <person name="Koriabine M."/>
            <person name="Yan M."/>
            <person name="Riley R."/>
            <person name="Champramary S."/>
            <person name="Plett K.L."/>
            <person name="Tsai I.J."/>
            <person name="Slot J."/>
            <person name="Sipos G."/>
            <person name="Plett J."/>
            <person name="Nagy L.G."/>
            <person name="Grigoriev I.V."/>
        </authorList>
    </citation>
    <scope>NUCLEOTIDE SEQUENCE</scope>
    <source>
        <strain evidence="2">FPL87.14</strain>
    </source>
</reference>